<comment type="catalytic activity">
    <reaction evidence="3 4">
        <text>L-homoserine + acetyl-CoA = O-acetyl-L-homoserine + CoA</text>
        <dbReference type="Rhea" id="RHEA:13701"/>
        <dbReference type="ChEBI" id="CHEBI:57287"/>
        <dbReference type="ChEBI" id="CHEBI:57288"/>
        <dbReference type="ChEBI" id="CHEBI:57476"/>
        <dbReference type="ChEBI" id="CHEBI:57716"/>
        <dbReference type="EC" id="2.3.1.31"/>
    </reaction>
</comment>
<feature type="domain" description="AB hydrolase-1" evidence="6">
    <location>
        <begin position="40"/>
        <end position="358"/>
    </location>
</feature>
<keyword evidence="4" id="KW-0963">Cytoplasm</keyword>
<evidence type="ECO:0000256" key="2">
    <source>
        <dbReference type="ARBA" id="ARBA00022679"/>
    </source>
</evidence>
<protein>
    <recommendedName>
        <fullName evidence="4">Homoserine O-acetyltransferase</fullName>
        <shortName evidence="4">HAT</shortName>
        <ecNumber evidence="4">2.3.1.31</ecNumber>
    </recommendedName>
    <alternativeName>
        <fullName evidence="4">Homoserine transacetylase</fullName>
        <shortName evidence="4">HTA</shortName>
    </alternativeName>
</protein>
<evidence type="ECO:0000313" key="10">
    <source>
        <dbReference type="Proteomes" id="UP000011645"/>
    </source>
</evidence>
<dbReference type="eggNOG" id="arCOG00627">
    <property type="taxonomic scope" value="Archaea"/>
</dbReference>
<dbReference type="PATRIC" id="fig|795797.18.peg.185"/>
<evidence type="ECO:0000256" key="5">
    <source>
        <dbReference type="PIRSR" id="PIRSR000443-1"/>
    </source>
</evidence>
<accession>D8J4L4</accession>
<keyword evidence="4" id="KW-0028">Amino-acid biosynthesis</keyword>
<dbReference type="PANTHER" id="PTHR32268">
    <property type="entry name" value="HOMOSERINE O-ACETYLTRANSFERASE"/>
    <property type="match status" value="1"/>
</dbReference>
<evidence type="ECO:0000256" key="3">
    <source>
        <dbReference type="ARBA" id="ARBA00049043"/>
    </source>
</evidence>
<evidence type="ECO:0000259" key="6">
    <source>
        <dbReference type="Pfam" id="PF00561"/>
    </source>
</evidence>
<dbReference type="Gene3D" id="3.40.50.1820">
    <property type="entry name" value="alpha/beta hydrolase"/>
    <property type="match status" value="1"/>
</dbReference>
<keyword evidence="4" id="KW-0012">Acyltransferase</keyword>
<dbReference type="InterPro" id="IPR029058">
    <property type="entry name" value="AB_hydrolase_fold"/>
</dbReference>
<dbReference type="RefSeq" id="WP_008418899.1">
    <property type="nucleotide sequence ID" value="NC_014297.1"/>
</dbReference>
<dbReference type="EMBL" id="CP002062">
    <property type="protein sequence ID" value="ADJ13576.1"/>
    <property type="molecule type" value="Genomic_DNA"/>
</dbReference>
<dbReference type="GO" id="GO:0009092">
    <property type="term" value="P:homoserine metabolic process"/>
    <property type="evidence" value="ECO:0007669"/>
    <property type="project" value="TreeGrafter"/>
</dbReference>
<reference evidence="8 10" key="2">
    <citation type="journal article" date="2014" name="PLoS Genet.">
        <title>Phylogenetically driven sequencing of extremely halophilic archaea reveals strategies for static and dynamic osmo-response.</title>
        <authorList>
            <person name="Becker E.A."/>
            <person name="Seitzer P.M."/>
            <person name="Tritt A."/>
            <person name="Larsen D."/>
            <person name="Krusor M."/>
            <person name="Yao A.I."/>
            <person name="Wu D."/>
            <person name="Madern D."/>
            <person name="Eisen J.A."/>
            <person name="Darling A.E."/>
            <person name="Facciotti M.T."/>
        </authorList>
    </citation>
    <scope>NUCLEOTIDE SEQUENCE [LARGE SCALE GENOMIC DNA]</scope>
    <source>
        <strain evidence="8">B3</strain>
        <strain evidence="10">DSM 18796 / CECT 7217 / JCM 14584 / KCTC 4019 / B3</strain>
    </source>
</reference>
<dbReference type="SUPFAM" id="SSF53474">
    <property type="entry name" value="alpha/beta-Hydrolases"/>
    <property type="match status" value="1"/>
</dbReference>
<keyword evidence="2 4" id="KW-0808">Transferase</keyword>
<comment type="similarity">
    <text evidence="4">Belongs to the AB hydrolase superfamily. MetX family.</text>
</comment>
<dbReference type="KEGG" id="hje:HacjB3_00915"/>
<dbReference type="GO" id="GO:0009086">
    <property type="term" value="P:methionine biosynthetic process"/>
    <property type="evidence" value="ECO:0007669"/>
    <property type="project" value="UniProtKB-UniRule"/>
</dbReference>
<dbReference type="EC" id="2.3.1.31" evidence="4"/>
<dbReference type="Proteomes" id="UP000011645">
    <property type="component" value="Unassembled WGS sequence"/>
</dbReference>
<dbReference type="GO" id="GO:0005737">
    <property type="term" value="C:cytoplasm"/>
    <property type="evidence" value="ECO:0007669"/>
    <property type="project" value="UniProtKB-SubCell"/>
</dbReference>
<feature type="active site" evidence="4 5">
    <location>
        <position position="351"/>
    </location>
</feature>
<feature type="binding site" evidence="4">
    <location>
        <position position="215"/>
    </location>
    <ligand>
        <name>substrate</name>
    </ligand>
</feature>
<evidence type="ECO:0000256" key="4">
    <source>
        <dbReference type="HAMAP-Rule" id="MF_00296"/>
    </source>
</evidence>
<dbReference type="HAMAP" id="MF_00296">
    <property type="entry name" value="MetX_acyltransf"/>
    <property type="match status" value="1"/>
</dbReference>
<feature type="binding site" evidence="4">
    <location>
        <position position="352"/>
    </location>
    <ligand>
        <name>substrate</name>
    </ligand>
</feature>
<dbReference type="Pfam" id="PF00561">
    <property type="entry name" value="Abhydrolase_1"/>
    <property type="match status" value="1"/>
</dbReference>
<dbReference type="AlphaFoldDB" id="D8J4L4"/>
<comment type="pathway">
    <text evidence="4">Amino-acid biosynthesis; L-methionine biosynthesis via de novo pathway; O-acetyl-L-homoserine from L-homoserine: step 1/1.</text>
</comment>
<sequence>MSDNRELASLGEFRFECGESIPDLQIAYETYGEFTGENCVLVCHALTGSAHVAGSFRDTTTDQASAWWEDIVGPGKAVDTAEYYVVCANIPGSCYGSSGPASENPETGEPYGTDFPPVTVGDWTRSQRKLLDHLGVGRLHAVVGGSVGGMNALDWAVRYPDDVRRVAPVATAARLDAQCLGMDAIARRAITTDPNWRGGEYYGGPAPDDGLALARQLGHMMYLSKASMERKFDRRSAGRDAHREAFPADPAADFFPYRDVESYLDYQSTKFVERFDANSYLYLTRAMDDYDLSSGYESDADALAAFTGEALLMSFTGDWHFTVAQSERVAEAFRATDGDVAHHVIESDHGHDAFLVEPGKVGPPLADFIDDGLAGKAITDTKTDQSSDFAPVHASLFSR</sequence>
<dbReference type="UniPathway" id="UPA00051">
    <property type="reaction ID" value="UER00074"/>
</dbReference>
<reference evidence="7 9" key="1">
    <citation type="journal article" date="2010" name="J. Bacteriol.">
        <title>Complete genome sequence of Halalkalicoccus jeotgali B3(T), an extremely halophilic archaeon.</title>
        <authorList>
            <person name="Roh S.W."/>
            <person name="Nam Y.D."/>
            <person name="Nam S.H."/>
            <person name="Choi S.H."/>
            <person name="Park H.S."/>
            <person name="Bae J.W."/>
        </authorList>
    </citation>
    <scope>NUCLEOTIDE SEQUENCE [LARGE SCALE GENOMIC DNA]</scope>
    <source>
        <strain evidence="7">B3</strain>
        <strain evidence="9">DSM 18796 / CECT 7217 / JCM 14584 / KCTC 4019 / B3</strain>
    </source>
</reference>
<proteinExistence type="inferred from homology"/>
<dbReference type="InterPro" id="IPR000073">
    <property type="entry name" value="AB_hydrolase_1"/>
</dbReference>
<dbReference type="PANTHER" id="PTHR32268:SF11">
    <property type="entry name" value="HOMOSERINE O-ACETYLTRANSFERASE"/>
    <property type="match status" value="1"/>
</dbReference>
<feature type="active site" evidence="4 5">
    <location>
        <position position="318"/>
    </location>
</feature>
<name>D8J4L4_HALJB</name>
<dbReference type="STRING" id="795797.HacjB3_00915"/>
<evidence type="ECO:0000313" key="9">
    <source>
        <dbReference type="Proteomes" id="UP000000390"/>
    </source>
</evidence>
<dbReference type="PIRSF" id="PIRSF000443">
    <property type="entry name" value="Homoser_Ac_trans"/>
    <property type="match status" value="1"/>
</dbReference>
<dbReference type="NCBIfam" id="TIGR01392">
    <property type="entry name" value="homoserO_Ac_trn"/>
    <property type="match status" value="1"/>
</dbReference>
<comment type="caution">
    <text evidence="4">Lacks conserved residue(s) required for the propagation of feature annotation.</text>
</comment>
<evidence type="ECO:0000256" key="1">
    <source>
        <dbReference type="ARBA" id="ARBA00003082"/>
    </source>
</evidence>
<evidence type="ECO:0000313" key="7">
    <source>
        <dbReference type="EMBL" id="ADJ13576.1"/>
    </source>
</evidence>
<keyword evidence="10" id="KW-1185">Reference proteome</keyword>
<dbReference type="InterPro" id="IPR008220">
    <property type="entry name" value="HAT_MetX-like"/>
</dbReference>
<dbReference type="NCBIfam" id="NF001209">
    <property type="entry name" value="PRK00175.1"/>
    <property type="match status" value="1"/>
</dbReference>
<comment type="subcellular location">
    <subcellularLocation>
        <location evidence="4">Cytoplasm</location>
    </subcellularLocation>
</comment>
<organism evidence="7 9">
    <name type="scientific">Halalkalicoccus jeotgali (strain DSM 18796 / CECT 7217 / JCM 14584 / KCTC 4019 / B3)</name>
    <dbReference type="NCBI Taxonomy" id="795797"/>
    <lineage>
        <taxon>Archaea</taxon>
        <taxon>Methanobacteriati</taxon>
        <taxon>Methanobacteriota</taxon>
        <taxon>Stenosarchaea group</taxon>
        <taxon>Halobacteria</taxon>
        <taxon>Halobacteriales</taxon>
        <taxon>Halococcaceae</taxon>
        <taxon>Halalkalicoccus</taxon>
    </lineage>
</organism>
<comment type="function">
    <text evidence="1 4">Transfers an acetyl group from acetyl-CoA to L-homoserine, forming acetyl-L-homoserine.</text>
</comment>
<dbReference type="OrthoDB" id="295172at2157"/>
<dbReference type="GO" id="GO:0004414">
    <property type="term" value="F:homoserine O-acetyltransferase activity"/>
    <property type="evidence" value="ECO:0007669"/>
    <property type="project" value="UniProtKB-UniRule"/>
</dbReference>
<evidence type="ECO:0000313" key="8">
    <source>
        <dbReference type="EMBL" id="ELY33128.1"/>
    </source>
</evidence>
<keyword evidence="4" id="KW-0486">Methionine biosynthesis</keyword>
<comment type="subunit">
    <text evidence="4">Homodimer.</text>
</comment>
<gene>
    <name evidence="4" type="primary">metXA</name>
    <name evidence="7" type="ordered locus">HacjB3_00915</name>
    <name evidence="8" type="ORF">C497_18427</name>
</gene>
<dbReference type="GeneID" id="9417977"/>
<dbReference type="HOGENOM" id="CLU_028760_1_2_2"/>
<dbReference type="Proteomes" id="UP000000390">
    <property type="component" value="Chromosome"/>
</dbReference>
<dbReference type="EMBL" id="AOHV01000044">
    <property type="protein sequence ID" value="ELY33128.1"/>
    <property type="molecule type" value="Genomic_DNA"/>
</dbReference>
<feature type="active site" description="Nucleophile" evidence="4 5">
    <location>
        <position position="146"/>
    </location>
</feature>